<protein>
    <submittedName>
        <fullName evidence="1">Type III secretion system chaperone</fullName>
    </submittedName>
</protein>
<sequence length="133" mass="14593">MHLAHLMSQLHADLRLPPPQAHAGGTFALRVERVTVDFRPLEGEDAFLMQSFLGTVDLDDSETLAALLEANQPMPGCARPVLGVDLDSRVFLTQRLEADEELGWPSFKSQLEAFVGCAQTWAERLGVLVEGHA</sequence>
<dbReference type="Gene3D" id="3.30.1460.10">
    <property type="match status" value="1"/>
</dbReference>
<dbReference type="InterPro" id="IPR010261">
    <property type="entry name" value="Tir_chaperone"/>
</dbReference>
<dbReference type="CDD" id="cd16364">
    <property type="entry name" value="T3SC_I-like"/>
    <property type="match status" value="1"/>
</dbReference>
<dbReference type="Proteomes" id="UP000613011">
    <property type="component" value="Unassembled WGS sequence"/>
</dbReference>
<name>A0A936ZQF7_9BURK</name>
<comment type="caution">
    <text evidence="1">The sequence shown here is derived from an EMBL/GenBank/DDBJ whole genome shotgun (WGS) entry which is preliminary data.</text>
</comment>
<dbReference type="EMBL" id="JAEQNA010000001">
    <property type="protein sequence ID" value="MBL0418814.1"/>
    <property type="molecule type" value="Genomic_DNA"/>
</dbReference>
<gene>
    <name evidence="1" type="ORF">JI739_00505</name>
</gene>
<dbReference type="GO" id="GO:0030254">
    <property type="term" value="P:protein secretion by the type III secretion system"/>
    <property type="evidence" value="ECO:0007669"/>
    <property type="project" value="InterPro"/>
</dbReference>
<dbReference type="SUPFAM" id="SSF69635">
    <property type="entry name" value="Type III secretory system chaperone-like"/>
    <property type="match status" value="1"/>
</dbReference>
<keyword evidence="2" id="KW-1185">Reference proteome</keyword>
<reference evidence="1" key="1">
    <citation type="submission" date="2021-01" db="EMBL/GenBank/DDBJ databases">
        <title>Ramlibacter sp. strain AW1 16S ribosomal RNA gene Genome sequencing and assembly.</title>
        <authorList>
            <person name="Kang M."/>
        </authorList>
    </citation>
    <scope>NUCLEOTIDE SEQUENCE</scope>
    <source>
        <strain evidence="1">AW1</strain>
    </source>
</reference>
<dbReference type="AlphaFoldDB" id="A0A936ZQF7"/>
<organism evidence="1 2">
    <name type="scientific">Ramlibacter aurantiacus</name>
    <dbReference type="NCBI Taxonomy" id="2801330"/>
    <lineage>
        <taxon>Bacteria</taxon>
        <taxon>Pseudomonadati</taxon>
        <taxon>Pseudomonadota</taxon>
        <taxon>Betaproteobacteria</taxon>
        <taxon>Burkholderiales</taxon>
        <taxon>Comamonadaceae</taxon>
        <taxon>Ramlibacter</taxon>
    </lineage>
</organism>
<accession>A0A936ZQF7</accession>
<evidence type="ECO:0000313" key="1">
    <source>
        <dbReference type="EMBL" id="MBL0418814.1"/>
    </source>
</evidence>
<dbReference type="RefSeq" id="WP_201681893.1">
    <property type="nucleotide sequence ID" value="NZ_JAEQNA010000001.1"/>
</dbReference>
<dbReference type="Pfam" id="PF05932">
    <property type="entry name" value="CesT"/>
    <property type="match status" value="1"/>
</dbReference>
<evidence type="ECO:0000313" key="2">
    <source>
        <dbReference type="Proteomes" id="UP000613011"/>
    </source>
</evidence>
<proteinExistence type="predicted"/>